<accession>A0A2T4DUL7</accession>
<dbReference type="EC" id="3.5.4.16" evidence="6"/>
<protein>
    <recommendedName>
        <fullName evidence="6">GTP cyclohydrolase 1</fullName>
        <ecNumber evidence="6">3.5.4.16</ecNumber>
    </recommendedName>
    <alternativeName>
        <fullName evidence="6">GTP cyclohydrolase I</fullName>
        <shortName evidence="6">GTP-CH-I</shortName>
    </alternativeName>
</protein>
<dbReference type="PANTHER" id="PTHR11109:SF7">
    <property type="entry name" value="GTP CYCLOHYDROLASE 1"/>
    <property type="match status" value="1"/>
</dbReference>
<dbReference type="GO" id="GO:0005737">
    <property type="term" value="C:cytoplasm"/>
    <property type="evidence" value="ECO:0007669"/>
    <property type="project" value="TreeGrafter"/>
</dbReference>
<evidence type="ECO:0000256" key="1">
    <source>
        <dbReference type="ARBA" id="ARBA00001052"/>
    </source>
</evidence>
<evidence type="ECO:0000256" key="6">
    <source>
        <dbReference type="HAMAP-Rule" id="MF_00223"/>
    </source>
</evidence>
<dbReference type="GO" id="GO:0003934">
    <property type="term" value="F:GTP cyclohydrolase I activity"/>
    <property type="evidence" value="ECO:0007669"/>
    <property type="project" value="UniProtKB-UniRule"/>
</dbReference>
<dbReference type="GO" id="GO:0046654">
    <property type="term" value="P:tetrahydrofolate biosynthetic process"/>
    <property type="evidence" value="ECO:0007669"/>
    <property type="project" value="UniProtKB-UniRule"/>
</dbReference>
<reference evidence="9 10" key="1">
    <citation type="submission" date="2018-03" db="EMBL/GenBank/DDBJ databases">
        <title>Cross-interface Injection: A General Nanoliter Liquid Handling Method Applied to Single Cells Genome Amplification Automated Nanoliter Liquid Handling Applied to Single Cell Multiple Displacement Amplification.</title>
        <authorList>
            <person name="Yun J."/>
            <person name="Xu P."/>
            <person name="Xu J."/>
            <person name="Dai X."/>
            <person name="Wang Y."/>
            <person name="Zheng X."/>
            <person name="Cao C."/>
            <person name="Yi Q."/>
            <person name="Zhu Y."/>
            <person name="Wang L."/>
            <person name="Dong Z."/>
            <person name="Huang Y."/>
            <person name="Huang L."/>
            <person name="Du W."/>
        </authorList>
    </citation>
    <scope>NUCLEOTIDE SEQUENCE [LARGE SCALE GENOMIC DNA]</scope>
    <source>
        <strain evidence="9 10">Z-D1-2</strain>
    </source>
</reference>
<evidence type="ECO:0000259" key="8">
    <source>
        <dbReference type="Pfam" id="PF01227"/>
    </source>
</evidence>
<dbReference type="HAMAP" id="MF_00223">
    <property type="entry name" value="FolE"/>
    <property type="match status" value="1"/>
</dbReference>
<keyword evidence="5 6" id="KW-0378">Hydrolase</keyword>
<keyword evidence="6" id="KW-0862">Zinc</keyword>
<dbReference type="Gene3D" id="1.10.286.10">
    <property type="match status" value="1"/>
</dbReference>
<dbReference type="PROSITE" id="PS00859">
    <property type="entry name" value="GTP_CYCLOHYDROL_1_1"/>
    <property type="match status" value="1"/>
</dbReference>
<dbReference type="PROSITE" id="PS00860">
    <property type="entry name" value="GTP_CYCLOHYDROL_1_2"/>
    <property type="match status" value="1"/>
</dbReference>
<dbReference type="Pfam" id="PF01227">
    <property type="entry name" value="GTP_cyclohydroI"/>
    <property type="match status" value="1"/>
</dbReference>
<comment type="catalytic activity">
    <reaction evidence="1 6">
        <text>GTP + H2O = 7,8-dihydroneopterin 3'-triphosphate + formate + H(+)</text>
        <dbReference type="Rhea" id="RHEA:17473"/>
        <dbReference type="ChEBI" id="CHEBI:15377"/>
        <dbReference type="ChEBI" id="CHEBI:15378"/>
        <dbReference type="ChEBI" id="CHEBI:15740"/>
        <dbReference type="ChEBI" id="CHEBI:37565"/>
        <dbReference type="ChEBI" id="CHEBI:58462"/>
        <dbReference type="EC" id="3.5.4.16"/>
    </reaction>
</comment>
<dbReference type="GO" id="GO:0005525">
    <property type="term" value="F:GTP binding"/>
    <property type="evidence" value="ECO:0007669"/>
    <property type="project" value="UniProtKB-KW"/>
</dbReference>
<sequence>MLNTPQNKEDLENFQSFDDMGDDHAGSSAETPLRADAFEMDDELKMELIAKHFKVIMHILGMDLTDDSLKGTPARVAKMYVKEVFSGLNPTNKPKPKLFENKYKYDQMLVEKDVTFYSHCEHHFVPIYGKAHVAYFSSGKVIGLSKINRIVQYFSKRPQVQERLTMQIAEELKRVLETESVAVVMDASHMCVSSRGVGDTNSRTGTSYFGGKFNDESTRREFLDYINSPSPK</sequence>
<dbReference type="NCBIfam" id="NF006825">
    <property type="entry name" value="PRK09347.1-2"/>
    <property type="match status" value="1"/>
</dbReference>
<proteinExistence type="inferred from homology"/>
<organism evidence="9 10">
    <name type="scientific">Marivirga lumbricoides</name>
    <dbReference type="NCBI Taxonomy" id="1046115"/>
    <lineage>
        <taxon>Bacteria</taxon>
        <taxon>Pseudomonadati</taxon>
        <taxon>Bacteroidota</taxon>
        <taxon>Cytophagia</taxon>
        <taxon>Cytophagales</taxon>
        <taxon>Marivirgaceae</taxon>
        <taxon>Marivirga</taxon>
    </lineage>
</organism>
<dbReference type="SUPFAM" id="SSF55620">
    <property type="entry name" value="Tetrahydrobiopterin biosynthesis enzymes-like"/>
    <property type="match status" value="1"/>
</dbReference>
<dbReference type="GO" id="GO:0008270">
    <property type="term" value="F:zinc ion binding"/>
    <property type="evidence" value="ECO:0007669"/>
    <property type="project" value="UniProtKB-UniRule"/>
</dbReference>
<evidence type="ECO:0000256" key="7">
    <source>
        <dbReference type="SAM" id="MobiDB-lite"/>
    </source>
</evidence>
<evidence type="ECO:0000256" key="4">
    <source>
        <dbReference type="ARBA" id="ARBA00022563"/>
    </source>
</evidence>
<dbReference type="InterPro" id="IPR043133">
    <property type="entry name" value="GTP-CH-I_C/QueF"/>
</dbReference>
<keyword evidence="6" id="KW-0547">Nucleotide-binding</keyword>
<evidence type="ECO:0000313" key="9">
    <source>
        <dbReference type="EMBL" id="PTB97502.1"/>
    </source>
</evidence>
<dbReference type="NCBIfam" id="NF006824">
    <property type="entry name" value="PRK09347.1-1"/>
    <property type="match status" value="1"/>
</dbReference>
<dbReference type="PANTHER" id="PTHR11109">
    <property type="entry name" value="GTP CYCLOHYDROLASE I"/>
    <property type="match status" value="1"/>
</dbReference>
<keyword evidence="6" id="KW-0342">GTP-binding</keyword>
<dbReference type="AlphaFoldDB" id="A0A2T4DUL7"/>
<dbReference type="GO" id="GO:0006729">
    <property type="term" value="P:tetrahydrobiopterin biosynthetic process"/>
    <property type="evidence" value="ECO:0007669"/>
    <property type="project" value="TreeGrafter"/>
</dbReference>
<dbReference type="FunFam" id="3.30.1130.10:FF:000001">
    <property type="entry name" value="GTP cyclohydrolase 1"/>
    <property type="match status" value="1"/>
</dbReference>
<feature type="binding site" evidence="6">
    <location>
        <position position="123"/>
    </location>
    <ligand>
        <name>Zn(2+)</name>
        <dbReference type="ChEBI" id="CHEBI:29105"/>
    </ligand>
</feature>
<dbReference type="EMBL" id="PYVU01000012">
    <property type="protein sequence ID" value="PTB97502.1"/>
    <property type="molecule type" value="Genomic_DNA"/>
</dbReference>
<dbReference type="GO" id="GO:0006730">
    <property type="term" value="P:one-carbon metabolic process"/>
    <property type="evidence" value="ECO:0007669"/>
    <property type="project" value="UniProtKB-UniRule"/>
</dbReference>
<dbReference type="InterPro" id="IPR001474">
    <property type="entry name" value="GTP_CycHdrlase_I"/>
</dbReference>
<keyword evidence="6" id="KW-0479">Metal-binding</keyword>
<keyword evidence="4 6" id="KW-0554">One-carbon metabolism</keyword>
<feature type="binding site" evidence="6">
    <location>
        <position position="120"/>
    </location>
    <ligand>
        <name>Zn(2+)</name>
        <dbReference type="ChEBI" id="CHEBI:29105"/>
    </ligand>
</feature>
<comment type="similarity">
    <text evidence="3 6">Belongs to the GTP cyclohydrolase I family.</text>
</comment>
<feature type="domain" description="GTP cyclohydrolase I" evidence="8">
    <location>
        <begin position="49"/>
        <end position="226"/>
    </location>
</feature>
<dbReference type="Proteomes" id="UP000240608">
    <property type="component" value="Unassembled WGS sequence"/>
</dbReference>
<evidence type="ECO:0000256" key="5">
    <source>
        <dbReference type="ARBA" id="ARBA00022801"/>
    </source>
</evidence>
<dbReference type="NCBIfam" id="NF006826">
    <property type="entry name" value="PRK09347.1-3"/>
    <property type="match status" value="1"/>
</dbReference>
<comment type="caution">
    <text evidence="9">The sequence shown here is derived from an EMBL/GenBank/DDBJ whole genome shotgun (WGS) entry which is preliminary data.</text>
</comment>
<evidence type="ECO:0000313" key="10">
    <source>
        <dbReference type="Proteomes" id="UP000240608"/>
    </source>
</evidence>
<comment type="subunit">
    <text evidence="6">Homopolymer.</text>
</comment>
<dbReference type="InterPro" id="IPR043134">
    <property type="entry name" value="GTP-CH-I_N"/>
</dbReference>
<evidence type="ECO:0000256" key="3">
    <source>
        <dbReference type="ARBA" id="ARBA00008085"/>
    </source>
</evidence>
<name>A0A2T4DUL7_9BACT</name>
<feature type="region of interest" description="Disordered" evidence="7">
    <location>
        <begin position="1"/>
        <end position="33"/>
    </location>
</feature>
<dbReference type="InterPro" id="IPR018234">
    <property type="entry name" value="GTP_CycHdrlase_I_CS"/>
</dbReference>
<evidence type="ECO:0000256" key="2">
    <source>
        <dbReference type="ARBA" id="ARBA00005080"/>
    </source>
</evidence>
<dbReference type="InterPro" id="IPR020602">
    <property type="entry name" value="GTP_CycHdrlase_I_dom"/>
</dbReference>
<comment type="pathway">
    <text evidence="2 6">Cofactor biosynthesis; 7,8-dihydroneopterin triphosphate biosynthesis; 7,8-dihydroneopterin triphosphate from GTP: step 1/1.</text>
</comment>
<dbReference type="NCBIfam" id="TIGR00063">
    <property type="entry name" value="folE"/>
    <property type="match status" value="1"/>
</dbReference>
<feature type="binding site" evidence="6">
    <location>
        <position position="191"/>
    </location>
    <ligand>
        <name>Zn(2+)</name>
        <dbReference type="ChEBI" id="CHEBI:29105"/>
    </ligand>
</feature>
<gene>
    <name evidence="6" type="primary">folE</name>
    <name evidence="9" type="ORF">C9994_02595</name>
</gene>
<dbReference type="Gene3D" id="3.30.1130.10">
    <property type="match status" value="1"/>
</dbReference>
<dbReference type="UniPathway" id="UPA00848">
    <property type="reaction ID" value="UER00151"/>
</dbReference>